<evidence type="ECO:0000256" key="10">
    <source>
        <dbReference type="HAMAP-Rule" id="MF_01615"/>
    </source>
</evidence>
<dbReference type="EC" id="4.3.3.6" evidence="10"/>
<dbReference type="HAMAP" id="MF_01615">
    <property type="entry name" value="PdxT"/>
    <property type="match status" value="1"/>
</dbReference>
<dbReference type="InterPro" id="IPR029062">
    <property type="entry name" value="Class_I_gatase-like"/>
</dbReference>
<dbReference type="PANTHER" id="PTHR31559">
    <property type="entry name" value="PYRIDOXAL 5'-PHOSPHATE SYNTHASE SUBUNIT SNO"/>
    <property type="match status" value="1"/>
</dbReference>
<evidence type="ECO:0000256" key="3">
    <source>
        <dbReference type="ARBA" id="ARBA00022898"/>
    </source>
</evidence>
<evidence type="ECO:0000313" key="13">
    <source>
        <dbReference type="EMBL" id="ALS75552.1"/>
    </source>
</evidence>
<dbReference type="KEGG" id="prt:AUC31_10230"/>
<evidence type="ECO:0000313" key="14">
    <source>
        <dbReference type="Proteomes" id="UP000067683"/>
    </source>
</evidence>
<dbReference type="PROSITE" id="PS51273">
    <property type="entry name" value="GATASE_TYPE_1"/>
    <property type="match status" value="1"/>
</dbReference>
<dbReference type="FunFam" id="3.40.50.880:FF:000010">
    <property type="entry name" value="uncharacterized protein LOC100176842 isoform X2"/>
    <property type="match status" value="1"/>
</dbReference>
<evidence type="ECO:0000256" key="8">
    <source>
        <dbReference type="ARBA" id="ARBA00054599"/>
    </source>
</evidence>
<dbReference type="Proteomes" id="UP000067683">
    <property type="component" value="Chromosome"/>
</dbReference>
<evidence type="ECO:0000256" key="11">
    <source>
        <dbReference type="PIRSR" id="PIRSR005639-1"/>
    </source>
</evidence>
<dbReference type="PROSITE" id="PS01236">
    <property type="entry name" value="PDXT_SNO_1"/>
    <property type="match status" value="1"/>
</dbReference>
<evidence type="ECO:0000256" key="2">
    <source>
        <dbReference type="ARBA" id="ARBA00022801"/>
    </source>
</evidence>
<dbReference type="STRING" id="200991.AUC31_10230"/>
<dbReference type="GO" id="GO:0006543">
    <property type="term" value="P:L-glutamine catabolic process"/>
    <property type="evidence" value="ECO:0007669"/>
    <property type="project" value="UniProtKB-UniRule"/>
</dbReference>
<evidence type="ECO:0000256" key="12">
    <source>
        <dbReference type="PIRSR" id="PIRSR005639-2"/>
    </source>
</evidence>
<dbReference type="Gene3D" id="3.40.50.880">
    <property type="match status" value="1"/>
</dbReference>
<dbReference type="Pfam" id="PF01174">
    <property type="entry name" value="SNO"/>
    <property type="match status" value="1"/>
</dbReference>
<keyword evidence="14" id="KW-1185">Reference proteome</keyword>
<comment type="similarity">
    <text evidence="1 10">Belongs to the glutaminase PdxT/SNO family.</text>
</comment>
<keyword evidence="4 10" id="KW-0315">Glutamine amidotransferase</keyword>
<evidence type="ECO:0000256" key="5">
    <source>
        <dbReference type="ARBA" id="ARBA00023239"/>
    </source>
</evidence>
<dbReference type="UniPathway" id="UPA00245"/>
<feature type="binding site" evidence="10 12">
    <location>
        <position position="105"/>
    </location>
    <ligand>
        <name>L-glutamine</name>
        <dbReference type="ChEBI" id="CHEBI:58359"/>
    </ligand>
</feature>
<organism evidence="13 14">
    <name type="scientific">Planococcus rifietoensis</name>
    <dbReference type="NCBI Taxonomy" id="200991"/>
    <lineage>
        <taxon>Bacteria</taxon>
        <taxon>Bacillati</taxon>
        <taxon>Bacillota</taxon>
        <taxon>Bacilli</taxon>
        <taxon>Bacillales</taxon>
        <taxon>Caryophanaceae</taxon>
        <taxon>Planococcus</taxon>
    </lineage>
</organism>
<sequence>MKIGVLALQGAVREHVQAIQACSAEAVVVKKAAELADLDGLVLPGGESTAMRRLIDRAELMEPLREFADSGKPMFGTCAGLVLLAKEIEGQEAAHLGVMDMTVARNSFGRQVDSFEADLDIAGIDAPFPAVFIRAPHIVRAGEDVEVLCEYDGRIVLARSGPFLGCSFHPELTGDHRLMQLFLDMVENRELLPTAAHYSKI</sequence>
<proteinExistence type="inferred from homology"/>
<dbReference type="GO" id="GO:0008614">
    <property type="term" value="P:pyridoxine metabolic process"/>
    <property type="evidence" value="ECO:0007669"/>
    <property type="project" value="TreeGrafter"/>
</dbReference>
<dbReference type="InterPro" id="IPR021196">
    <property type="entry name" value="PdxT/SNO_CS"/>
</dbReference>
<evidence type="ECO:0000256" key="4">
    <source>
        <dbReference type="ARBA" id="ARBA00022962"/>
    </source>
</evidence>
<dbReference type="EC" id="3.5.1.2" evidence="10"/>
<accession>A0A0U2XHE1</accession>
<dbReference type="OrthoDB" id="9810320at2"/>
<name>A0A0U2XHE1_9BACL</name>
<evidence type="ECO:0000256" key="6">
    <source>
        <dbReference type="ARBA" id="ARBA00047992"/>
    </source>
</evidence>
<dbReference type="AlphaFoldDB" id="A0A0U2XHE1"/>
<dbReference type="GO" id="GO:0036381">
    <property type="term" value="F:pyridoxal 5'-phosphate synthase (glutamine hydrolysing) activity"/>
    <property type="evidence" value="ECO:0007669"/>
    <property type="project" value="UniProtKB-UniRule"/>
</dbReference>
<dbReference type="GO" id="GO:0016740">
    <property type="term" value="F:transferase activity"/>
    <property type="evidence" value="ECO:0007669"/>
    <property type="project" value="UniProtKB-KW"/>
</dbReference>
<feature type="binding site" evidence="10 12">
    <location>
        <begin position="133"/>
        <end position="134"/>
    </location>
    <ligand>
        <name>L-glutamine</name>
        <dbReference type="ChEBI" id="CHEBI:58359"/>
    </ligand>
</feature>
<feature type="binding site" evidence="10 12">
    <location>
        <begin position="46"/>
        <end position="48"/>
    </location>
    <ligand>
        <name>L-glutamine</name>
        <dbReference type="ChEBI" id="CHEBI:58359"/>
    </ligand>
</feature>
<comment type="catalytic activity">
    <reaction evidence="7 10">
        <text>L-glutamine + H2O = L-glutamate + NH4(+)</text>
        <dbReference type="Rhea" id="RHEA:15889"/>
        <dbReference type="ChEBI" id="CHEBI:15377"/>
        <dbReference type="ChEBI" id="CHEBI:28938"/>
        <dbReference type="ChEBI" id="CHEBI:29985"/>
        <dbReference type="ChEBI" id="CHEBI:58359"/>
        <dbReference type="EC" id="3.5.1.2"/>
    </reaction>
</comment>
<dbReference type="PANTHER" id="PTHR31559:SF0">
    <property type="entry name" value="PYRIDOXAL 5'-PHOSPHATE SYNTHASE SUBUNIT SNO1-RELATED"/>
    <property type="match status" value="1"/>
</dbReference>
<comment type="function">
    <text evidence="8 10">Catalyzes the hydrolysis of glutamine to glutamate and ammonia as part of the biosynthesis of pyridoxal 5'-phosphate. The resulting ammonia molecule is channeled to the active site of PdxS.</text>
</comment>
<comment type="pathway">
    <text evidence="10">Cofactor biosynthesis; pyridoxal 5'-phosphate biosynthesis.</text>
</comment>
<reference evidence="13" key="1">
    <citation type="submission" date="2016-01" db="EMBL/GenBank/DDBJ databases">
        <title>Complete genome of Planococcus rifietoensis type strain M8.</title>
        <authorList>
            <person name="See-Too W.S."/>
        </authorList>
    </citation>
    <scope>NUCLEOTIDE SEQUENCE [LARGE SCALE GENOMIC DNA]</scope>
    <source>
        <strain evidence="13">M8</strain>
    </source>
</reference>
<dbReference type="PIRSF" id="PIRSF005639">
    <property type="entry name" value="Glut_amidoT_SNO"/>
    <property type="match status" value="1"/>
</dbReference>
<evidence type="ECO:0000256" key="1">
    <source>
        <dbReference type="ARBA" id="ARBA00008345"/>
    </source>
</evidence>
<keyword evidence="3 10" id="KW-0663">Pyridoxal phosphate</keyword>
<evidence type="ECO:0000256" key="7">
    <source>
        <dbReference type="ARBA" id="ARBA00049534"/>
    </source>
</evidence>
<comment type="catalytic activity">
    <reaction evidence="6 10">
        <text>aldehydo-D-ribose 5-phosphate + D-glyceraldehyde 3-phosphate + L-glutamine = pyridoxal 5'-phosphate + L-glutamate + phosphate + 3 H2O + H(+)</text>
        <dbReference type="Rhea" id="RHEA:31507"/>
        <dbReference type="ChEBI" id="CHEBI:15377"/>
        <dbReference type="ChEBI" id="CHEBI:15378"/>
        <dbReference type="ChEBI" id="CHEBI:29985"/>
        <dbReference type="ChEBI" id="CHEBI:43474"/>
        <dbReference type="ChEBI" id="CHEBI:58273"/>
        <dbReference type="ChEBI" id="CHEBI:58359"/>
        <dbReference type="ChEBI" id="CHEBI:59776"/>
        <dbReference type="ChEBI" id="CHEBI:597326"/>
        <dbReference type="EC" id="4.3.3.6"/>
    </reaction>
</comment>
<feature type="active site" description="Charge relay system" evidence="10 11">
    <location>
        <position position="169"/>
    </location>
</feature>
<dbReference type="SUPFAM" id="SSF52317">
    <property type="entry name" value="Class I glutamine amidotransferase-like"/>
    <property type="match status" value="1"/>
</dbReference>
<dbReference type="GO" id="GO:0004359">
    <property type="term" value="F:glutaminase activity"/>
    <property type="evidence" value="ECO:0007669"/>
    <property type="project" value="UniProtKB-UniRule"/>
</dbReference>
<dbReference type="NCBIfam" id="TIGR03800">
    <property type="entry name" value="PLP_synth_Pdx2"/>
    <property type="match status" value="1"/>
</dbReference>
<dbReference type="InterPro" id="IPR002161">
    <property type="entry name" value="PdxT/SNO"/>
</dbReference>
<keyword evidence="5 10" id="KW-0456">Lyase</keyword>
<dbReference type="GO" id="GO:0042823">
    <property type="term" value="P:pyridoxal phosphate biosynthetic process"/>
    <property type="evidence" value="ECO:0007669"/>
    <property type="project" value="UniProtKB-UniRule"/>
</dbReference>
<dbReference type="EMBL" id="CP013659">
    <property type="protein sequence ID" value="ALS75552.1"/>
    <property type="molecule type" value="Genomic_DNA"/>
</dbReference>
<comment type="subunit">
    <text evidence="9 10">In the presence of PdxS, forms a dodecamer of heterodimers. Only shows activity in the heterodimer.</text>
</comment>
<dbReference type="CDD" id="cd01749">
    <property type="entry name" value="GATase1_PB"/>
    <property type="match status" value="1"/>
</dbReference>
<dbReference type="PROSITE" id="PS51130">
    <property type="entry name" value="PDXT_SNO_2"/>
    <property type="match status" value="1"/>
</dbReference>
<feature type="active site" description="Nucleophile" evidence="10 11">
    <location>
        <position position="78"/>
    </location>
</feature>
<gene>
    <name evidence="10" type="primary">pdxT</name>
    <name evidence="13" type="ORF">AUC31_10230</name>
</gene>
<evidence type="ECO:0000256" key="9">
    <source>
        <dbReference type="ARBA" id="ARBA00064749"/>
    </source>
</evidence>
<dbReference type="GO" id="GO:0005829">
    <property type="term" value="C:cytosol"/>
    <property type="evidence" value="ECO:0007669"/>
    <property type="project" value="TreeGrafter"/>
</dbReference>
<protein>
    <recommendedName>
        <fullName evidence="10">Pyridoxal 5'-phosphate synthase subunit PdxT</fullName>
        <ecNumber evidence="10">4.3.3.6</ecNumber>
    </recommendedName>
    <alternativeName>
        <fullName evidence="10">Pdx2</fullName>
    </alternativeName>
    <alternativeName>
        <fullName evidence="10">Pyridoxal 5'-phosphate synthase glutaminase subunit</fullName>
        <ecNumber evidence="10">3.5.1.2</ecNumber>
    </alternativeName>
</protein>
<dbReference type="RefSeq" id="WP_058382256.1">
    <property type="nucleotide sequence ID" value="NZ_CP013659.2"/>
</dbReference>
<feature type="active site" description="Charge relay system" evidence="10 11">
    <location>
        <position position="171"/>
    </location>
</feature>
<dbReference type="GO" id="GO:1903600">
    <property type="term" value="C:glutaminase complex"/>
    <property type="evidence" value="ECO:0007669"/>
    <property type="project" value="TreeGrafter"/>
</dbReference>
<keyword evidence="2 10" id="KW-0378">Hydrolase</keyword>